<dbReference type="Proteomes" id="UP000828390">
    <property type="component" value="Unassembled WGS sequence"/>
</dbReference>
<keyword evidence="2" id="KW-1185">Reference proteome</keyword>
<evidence type="ECO:0000313" key="2">
    <source>
        <dbReference type="Proteomes" id="UP000828390"/>
    </source>
</evidence>
<comment type="caution">
    <text evidence="1">The sequence shown here is derived from an EMBL/GenBank/DDBJ whole genome shotgun (WGS) entry which is preliminary data.</text>
</comment>
<sequence>MSQSHFDRHSPSCQREPAAKLYTRMVTPQSAFCKKIMVDLMVEFRNEQAAHCG</sequence>
<dbReference type="EMBL" id="JAIWYP010000005">
    <property type="protein sequence ID" value="KAH3827431.1"/>
    <property type="molecule type" value="Genomic_DNA"/>
</dbReference>
<name>A0A9D4H130_DREPO</name>
<reference evidence="1" key="2">
    <citation type="submission" date="2020-11" db="EMBL/GenBank/DDBJ databases">
        <authorList>
            <person name="McCartney M.A."/>
            <person name="Auch B."/>
            <person name="Kono T."/>
            <person name="Mallez S."/>
            <person name="Becker A."/>
            <person name="Gohl D.M."/>
            <person name="Silverstein K.A.T."/>
            <person name="Koren S."/>
            <person name="Bechman K.B."/>
            <person name="Herman A."/>
            <person name="Abrahante J.E."/>
            <person name="Garbe J."/>
        </authorList>
    </citation>
    <scope>NUCLEOTIDE SEQUENCE</scope>
    <source>
        <strain evidence="1">Duluth1</strain>
        <tissue evidence="1">Whole animal</tissue>
    </source>
</reference>
<protein>
    <submittedName>
        <fullName evidence="1">Uncharacterized protein</fullName>
    </submittedName>
</protein>
<proteinExistence type="predicted"/>
<organism evidence="1 2">
    <name type="scientific">Dreissena polymorpha</name>
    <name type="common">Zebra mussel</name>
    <name type="synonym">Mytilus polymorpha</name>
    <dbReference type="NCBI Taxonomy" id="45954"/>
    <lineage>
        <taxon>Eukaryota</taxon>
        <taxon>Metazoa</taxon>
        <taxon>Spiralia</taxon>
        <taxon>Lophotrochozoa</taxon>
        <taxon>Mollusca</taxon>
        <taxon>Bivalvia</taxon>
        <taxon>Autobranchia</taxon>
        <taxon>Heteroconchia</taxon>
        <taxon>Euheterodonta</taxon>
        <taxon>Imparidentia</taxon>
        <taxon>Neoheterodontei</taxon>
        <taxon>Myida</taxon>
        <taxon>Dreissenoidea</taxon>
        <taxon>Dreissenidae</taxon>
        <taxon>Dreissena</taxon>
    </lineage>
</organism>
<reference evidence="1" key="1">
    <citation type="journal article" date="2019" name="bioRxiv">
        <title>The Genome of the Zebra Mussel, Dreissena polymorpha: A Resource for Invasive Species Research.</title>
        <authorList>
            <person name="McCartney M.A."/>
            <person name="Auch B."/>
            <person name="Kono T."/>
            <person name="Mallez S."/>
            <person name="Zhang Y."/>
            <person name="Obille A."/>
            <person name="Becker A."/>
            <person name="Abrahante J.E."/>
            <person name="Garbe J."/>
            <person name="Badalamenti J.P."/>
            <person name="Herman A."/>
            <person name="Mangelson H."/>
            <person name="Liachko I."/>
            <person name="Sullivan S."/>
            <person name="Sone E.D."/>
            <person name="Koren S."/>
            <person name="Silverstein K.A.T."/>
            <person name="Beckman K.B."/>
            <person name="Gohl D.M."/>
        </authorList>
    </citation>
    <scope>NUCLEOTIDE SEQUENCE</scope>
    <source>
        <strain evidence="1">Duluth1</strain>
        <tissue evidence="1">Whole animal</tissue>
    </source>
</reference>
<gene>
    <name evidence="1" type="ORF">DPMN_129368</name>
</gene>
<accession>A0A9D4H130</accession>
<evidence type="ECO:0000313" key="1">
    <source>
        <dbReference type="EMBL" id="KAH3827431.1"/>
    </source>
</evidence>
<dbReference type="AlphaFoldDB" id="A0A9D4H130"/>